<evidence type="ECO:0000256" key="3">
    <source>
        <dbReference type="ARBA" id="ARBA00012646"/>
    </source>
</evidence>
<keyword evidence="6" id="KW-1015">Disulfide bond</keyword>
<dbReference type="InterPro" id="IPR000560">
    <property type="entry name" value="His_Pase_clade-2"/>
</dbReference>
<evidence type="ECO:0000256" key="1">
    <source>
        <dbReference type="ARBA" id="ARBA00000032"/>
    </source>
</evidence>
<name>A0A060GL20_APICE</name>
<keyword evidence="5" id="KW-0378">Hydrolase</keyword>
<reference evidence="8" key="1">
    <citation type="submission" date="2014-04" db="EMBL/GenBank/DDBJ databases">
        <title>Molecular characterization of a venom acid phosphatase Acph-1-like protein from the honeybee Apis cerana.</title>
        <authorList>
            <person name="Kim B.Y."/>
            <person name="Yoon H.J."/>
            <person name="Choi Y.S."/>
            <person name="Jin B.R."/>
        </authorList>
    </citation>
    <scope>NUCLEOTIDE SEQUENCE</scope>
</reference>
<evidence type="ECO:0000256" key="5">
    <source>
        <dbReference type="ARBA" id="ARBA00022801"/>
    </source>
</evidence>
<dbReference type="GO" id="GO:0003993">
    <property type="term" value="F:acid phosphatase activity"/>
    <property type="evidence" value="ECO:0007669"/>
    <property type="project" value="UniProtKB-EC"/>
</dbReference>
<accession>A0A060GL20</accession>
<dbReference type="InterPro" id="IPR050645">
    <property type="entry name" value="Histidine_acid_phosphatase"/>
</dbReference>
<organism evidence="8">
    <name type="scientific">Apis cerana</name>
    <name type="common">Indian honeybee</name>
    <dbReference type="NCBI Taxonomy" id="7461"/>
    <lineage>
        <taxon>Eukaryota</taxon>
        <taxon>Metazoa</taxon>
        <taxon>Ecdysozoa</taxon>
        <taxon>Arthropoda</taxon>
        <taxon>Hexapoda</taxon>
        <taxon>Insecta</taxon>
        <taxon>Pterygota</taxon>
        <taxon>Neoptera</taxon>
        <taxon>Endopterygota</taxon>
        <taxon>Hymenoptera</taxon>
        <taxon>Apocrita</taxon>
        <taxon>Aculeata</taxon>
        <taxon>Apoidea</taxon>
        <taxon>Anthophila</taxon>
        <taxon>Apidae</taxon>
        <taxon>Apis</taxon>
    </lineage>
</organism>
<proteinExistence type="evidence at transcript level"/>
<dbReference type="PANTHER" id="PTHR11567:SF211">
    <property type="entry name" value="PROSTATIC ACID PHOSPHATASE"/>
    <property type="match status" value="1"/>
</dbReference>
<dbReference type="EC" id="3.1.3.2" evidence="3"/>
<evidence type="ECO:0000313" key="8">
    <source>
        <dbReference type="EMBL" id="AIB53032.1"/>
    </source>
</evidence>
<dbReference type="InterPro" id="IPR029033">
    <property type="entry name" value="His_PPase_superfam"/>
</dbReference>
<sequence length="401" mass="46808">MMTSLIDLKRFSSMSVIAILAMVVGVQAELKQINVIFRHGDRIPDEKNEMYPKDPYLYDDLYPLERGELTNSGKMREYQLGQFLRERYGDFLGDIYTEESVSALSSFYDRTKMSLQLVLAALYPPNKLQQWNEDLNWQPIATKYLRRYEDNIFLPEDCLLFTIEFDRVLESPRGKYEFSKYDKLKKKLEEWTGKNITTPWDYYYIYHTLVAEQSYGLTLPSWTNNIFPRGELFDATVFTYNITNSTPLLKKLYGGPLLRIFTKHMLDVVSGTQKKKRKIYLFSGHESNIAAVLHALQLYYPHVPEYSSSIIMELHNIEGTHYVKIVYYLGIPSEARELQLPGCEVLCPLYKYLQLIENVIPSNEELICDKRFADESANNLSIEELDFVKLNLIRIAGTENK</sequence>
<evidence type="ECO:0000256" key="6">
    <source>
        <dbReference type="ARBA" id="ARBA00023157"/>
    </source>
</evidence>
<keyword evidence="7" id="KW-0325">Glycoprotein</keyword>
<dbReference type="RefSeq" id="NP_001315418.1">
    <property type="nucleotide sequence ID" value="NM_001328489.1"/>
</dbReference>
<dbReference type="CTD" id="48445"/>
<evidence type="ECO:0000256" key="7">
    <source>
        <dbReference type="ARBA" id="ARBA00023180"/>
    </source>
</evidence>
<dbReference type="AlphaFoldDB" id="A0A060GL20"/>
<dbReference type="KEGG" id="acer:108003328"/>
<dbReference type="SUPFAM" id="SSF53254">
    <property type="entry name" value="Phosphoglycerate mutase-like"/>
    <property type="match status" value="1"/>
</dbReference>
<dbReference type="EMBL" id="KJ710422">
    <property type="protein sequence ID" value="AIB53032.1"/>
    <property type="molecule type" value="mRNA"/>
</dbReference>
<dbReference type="GeneID" id="108003328"/>
<dbReference type="PROSITE" id="PS00616">
    <property type="entry name" value="HIS_ACID_PHOSPHAT_1"/>
    <property type="match status" value="1"/>
</dbReference>
<dbReference type="CDD" id="cd07061">
    <property type="entry name" value="HP_HAP_like"/>
    <property type="match status" value="1"/>
</dbReference>
<evidence type="ECO:0000256" key="2">
    <source>
        <dbReference type="ARBA" id="ARBA00005375"/>
    </source>
</evidence>
<protein>
    <recommendedName>
        <fullName evidence="3">acid phosphatase</fullName>
        <ecNumber evidence="3">3.1.3.2</ecNumber>
    </recommendedName>
</protein>
<keyword evidence="4" id="KW-0732">Signal</keyword>
<dbReference type="InterPro" id="IPR033379">
    <property type="entry name" value="Acid_Pase_AS"/>
</dbReference>
<comment type="catalytic activity">
    <reaction evidence="1">
        <text>a phosphate monoester + H2O = an alcohol + phosphate</text>
        <dbReference type="Rhea" id="RHEA:15017"/>
        <dbReference type="ChEBI" id="CHEBI:15377"/>
        <dbReference type="ChEBI" id="CHEBI:30879"/>
        <dbReference type="ChEBI" id="CHEBI:43474"/>
        <dbReference type="ChEBI" id="CHEBI:67140"/>
        <dbReference type="EC" id="3.1.3.2"/>
    </reaction>
</comment>
<dbReference type="Gene3D" id="3.40.50.1240">
    <property type="entry name" value="Phosphoglycerate mutase-like"/>
    <property type="match status" value="1"/>
</dbReference>
<dbReference type="Pfam" id="PF00328">
    <property type="entry name" value="His_Phos_2"/>
    <property type="match status" value="1"/>
</dbReference>
<evidence type="ECO:0000256" key="4">
    <source>
        <dbReference type="ARBA" id="ARBA00022729"/>
    </source>
</evidence>
<dbReference type="PANTHER" id="PTHR11567">
    <property type="entry name" value="ACID PHOSPHATASE-RELATED"/>
    <property type="match status" value="1"/>
</dbReference>
<comment type="similarity">
    <text evidence="2">Belongs to the histidine acid phosphatase family.</text>
</comment>